<reference evidence="3 4" key="1">
    <citation type="submission" date="2022-12" db="EMBL/GenBank/DDBJ databases">
        <title>Chromosome-level genome of Tegillarca granosa.</title>
        <authorList>
            <person name="Kim J."/>
        </authorList>
    </citation>
    <scope>NUCLEOTIDE SEQUENCE [LARGE SCALE GENOMIC DNA]</scope>
    <source>
        <strain evidence="3">Teg-2019</strain>
        <tissue evidence="3">Adductor muscle</tissue>
    </source>
</reference>
<accession>A0ABQ9EBH8</accession>
<organism evidence="3 4">
    <name type="scientific">Tegillarca granosa</name>
    <name type="common">Malaysian cockle</name>
    <name type="synonym">Anadara granosa</name>
    <dbReference type="NCBI Taxonomy" id="220873"/>
    <lineage>
        <taxon>Eukaryota</taxon>
        <taxon>Metazoa</taxon>
        <taxon>Spiralia</taxon>
        <taxon>Lophotrochozoa</taxon>
        <taxon>Mollusca</taxon>
        <taxon>Bivalvia</taxon>
        <taxon>Autobranchia</taxon>
        <taxon>Pteriomorphia</taxon>
        <taxon>Arcoida</taxon>
        <taxon>Arcoidea</taxon>
        <taxon>Arcidae</taxon>
        <taxon>Tegillarca</taxon>
    </lineage>
</organism>
<feature type="compositionally biased region" description="Basic and acidic residues" evidence="1">
    <location>
        <begin position="345"/>
        <end position="357"/>
    </location>
</feature>
<feature type="chain" id="PRO_5046853277" evidence="2">
    <location>
        <begin position="24"/>
        <end position="364"/>
    </location>
</feature>
<protein>
    <submittedName>
        <fullName evidence="3">Uncharacterized protein</fullName>
    </submittedName>
</protein>
<evidence type="ECO:0000313" key="3">
    <source>
        <dbReference type="EMBL" id="KAJ8302691.1"/>
    </source>
</evidence>
<dbReference type="Proteomes" id="UP001217089">
    <property type="component" value="Unassembled WGS sequence"/>
</dbReference>
<comment type="caution">
    <text evidence="3">The sequence shown here is derived from an EMBL/GenBank/DDBJ whole genome shotgun (WGS) entry which is preliminary data.</text>
</comment>
<dbReference type="EMBL" id="JARBDR010000917">
    <property type="protein sequence ID" value="KAJ8302691.1"/>
    <property type="molecule type" value="Genomic_DNA"/>
</dbReference>
<feature type="compositionally biased region" description="Basic and acidic residues" evidence="1">
    <location>
        <begin position="105"/>
        <end position="114"/>
    </location>
</feature>
<name>A0ABQ9EBH8_TEGGR</name>
<evidence type="ECO:0000313" key="4">
    <source>
        <dbReference type="Proteomes" id="UP001217089"/>
    </source>
</evidence>
<keyword evidence="2" id="KW-0732">Signal</keyword>
<sequence>MQEAVTAFLLCCTWNFNFYFGLAGMESDFVQCQHSVTHVFKAVVFLLLKETTLQQHTGCDKHGQIGEICGNCERKGADSDRVEGLDENDPGSLISVTQEDGTLDLSKEDKGEDKKKKKKGKKKKVSKSEKGLTKQFLGLNRFRTKYFLDITSNYEEKLEKLTEKLRNDKEFFHGFVKRMDKWLEINSPILVELFTKYDIQSDCCLNYDEFKSDRENSGDIDYTDIPKGLKYIRYILLELRMVTFDKTNNYSGHITELVHSHVSVKGLIEIIKERTKIYSSKIRIYVDSSWNKEAILNPEMTLKGLGYEGDTYDEPDELTLYYDFLIEFRKCPLLLSDHYFGKEKEKRGFEKDREREGKRAKRTL</sequence>
<gene>
    <name evidence="3" type="ORF">KUTeg_019087</name>
</gene>
<evidence type="ECO:0000256" key="2">
    <source>
        <dbReference type="SAM" id="SignalP"/>
    </source>
</evidence>
<feature type="signal peptide" evidence="2">
    <location>
        <begin position="1"/>
        <end position="23"/>
    </location>
</feature>
<feature type="region of interest" description="Disordered" evidence="1">
    <location>
        <begin position="345"/>
        <end position="364"/>
    </location>
</feature>
<feature type="region of interest" description="Disordered" evidence="1">
    <location>
        <begin position="105"/>
        <end position="127"/>
    </location>
</feature>
<proteinExistence type="predicted"/>
<evidence type="ECO:0000256" key="1">
    <source>
        <dbReference type="SAM" id="MobiDB-lite"/>
    </source>
</evidence>
<feature type="compositionally biased region" description="Basic residues" evidence="1">
    <location>
        <begin position="115"/>
        <end position="125"/>
    </location>
</feature>
<keyword evidence="4" id="KW-1185">Reference proteome</keyword>